<feature type="transmembrane region" description="Helical" evidence="8">
    <location>
        <begin position="37"/>
        <end position="62"/>
    </location>
</feature>
<organism evidence="9">
    <name type="scientific">Neobacillus citreus</name>
    <dbReference type="NCBI Taxonomy" id="2833578"/>
    <lineage>
        <taxon>Bacteria</taxon>
        <taxon>Bacillati</taxon>
        <taxon>Bacillota</taxon>
        <taxon>Bacilli</taxon>
        <taxon>Bacillales</taxon>
        <taxon>Bacillaceae</taxon>
        <taxon>Neobacillus</taxon>
    </lineage>
</organism>
<keyword evidence="4 8" id="KW-1003">Cell membrane</keyword>
<evidence type="ECO:0000313" key="9">
    <source>
        <dbReference type="EMBL" id="MBS4185084.1"/>
    </source>
</evidence>
<feature type="transmembrane region" description="Helical" evidence="8">
    <location>
        <begin position="6"/>
        <end position="30"/>
    </location>
</feature>
<evidence type="ECO:0000256" key="6">
    <source>
        <dbReference type="ARBA" id="ARBA00022989"/>
    </source>
</evidence>
<dbReference type="InterPro" id="IPR002781">
    <property type="entry name" value="TM_pro_TauE-like"/>
</dbReference>
<dbReference type="PANTHER" id="PTHR30269:SF37">
    <property type="entry name" value="MEMBRANE TRANSPORTER PROTEIN"/>
    <property type="match status" value="1"/>
</dbReference>
<dbReference type="EMBL" id="JAGYPE010000005">
    <property type="protein sequence ID" value="MBS4185084.1"/>
    <property type="molecule type" value="Genomic_DNA"/>
</dbReference>
<keyword evidence="5 8" id="KW-0812">Transmembrane</keyword>
<sequence>MPDINSYQWLLGSMAVMGAAGVQVLTGFGFPLVSIPLLLYIFPNYEAILISMMLSMFTLVLQAGKNWNMARWDLVWRLLAIGFPGLLLGVLASGKMSGVHLKGLVGITVLSYVLIQWVQAERNRKVAQIGGSSNESQPIGLRKWPKGLYFAGFASGILTGVVGLPGPPVIAILVPYLQKDSFRATIVNYFILMYAVALSLSLFVRQQKVTETVLTTVIVYMIPALLGYWIAQPIRKRINDTNFKRLVYGLLIIVGITSCWQSLSQINLPEIIVKQISLNVK</sequence>
<evidence type="ECO:0000256" key="1">
    <source>
        <dbReference type="ARBA" id="ARBA00004651"/>
    </source>
</evidence>
<evidence type="ECO:0000256" key="8">
    <source>
        <dbReference type="RuleBase" id="RU363041"/>
    </source>
</evidence>
<comment type="caution">
    <text evidence="9">The sequence shown here is derived from an EMBL/GenBank/DDBJ whole genome shotgun (WGS) entry which is preliminary data.</text>
</comment>
<evidence type="ECO:0000313" key="10">
    <source>
        <dbReference type="EMBL" id="MCH6267973.1"/>
    </source>
</evidence>
<keyword evidence="6 8" id="KW-1133">Transmembrane helix</keyword>
<feature type="transmembrane region" description="Helical" evidence="8">
    <location>
        <begin position="148"/>
        <end position="174"/>
    </location>
</feature>
<dbReference type="InterPro" id="IPR052017">
    <property type="entry name" value="TSUP"/>
</dbReference>
<dbReference type="Proteomes" id="UP000677265">
    <property type="component" value="Unassembled WGS sequence"/>
</dbReference>
<dbReference type="PANTHER" id="PTHR30269">
    <property type="entry name" value="TRANSMEMBRANE PROTEIN YFCA"/>
    <property type="match status" value="1"/>
</dbReference>
<feature type="transmembrane region" description="Helical" evidence="8">
    <location>
        <begin position="74"/>
        <end position="92"/>
    </location>
</feature>
<evidence type="ECO:0000256" key="5">
    <source>
        <dbReference type="ARBA" id="ARBA00022692"/>
    </source>
</evidence>
<feature type="transmembrane region" description="Helical" evidence="8">
    <location>
        <begin position="186"/>
        <end position="206"/>
    </location>
</feature>
<keyword evidence="7 8" id="KW-0472">Membrane</keyword>
<evidence type="ECO:0000256" key="7">
    <source>
        <dbReference type="ARBA" id="ARBA00023136"/>
    </source>
</evidence>
<evidence type="ECO:0000313" key="11">
    <source>
        <dbReference type="Proteomes" id="UP000677265"/>
    </source>
</evidence>
<keyword evidence="11" id="KW-1185">Reference proteome</keyword>
<feature type="transmembrane region" description="Helical" evidence="8">
    <location>
        <begin position="212"/>
        <end position="231"/>
    </location>
</feature>
<evidence type="ECO:0000256" key="4">
    <source>
        <dbReference type="ARBA" id="ARBA00022475"/>
    </source>
</evidence>
<evidence type="ECO:0000256" key="3">
    <source>
        <dbReference type="ARBA" id="ARBA00022448"/>
    </source>
</evidence>
<dbReference type="EMBL" id="JAGYPE020000046">
    <property type="protein sequence ID" value="MCH6267973.1"/>
    <property type="molecule type" value="Genomic_DNA"/>
</dbReference>
<feature type="transmembrane region" description="Helical" evidence="8">
    <location>
        <begin position="243"/>
        <end position="263"/>
    </location>
</feature>
<comment type="subcellular location">
    <subcellularLocation>
        <location evidence="1 8">Cell membrane</location>
        <topology evidence="1 8">Multi-pass membrane protein</topology>
    </subcellularLocation>
</comment>
<dbReference type="RefSeq" id="WP_213144934.1">
    <property type="nucleotide sequence ID" value="NZ_JAGYPE020000046.1"/>
</dbReference>
<dbReference type="AlphaFoldDB" id="A0A942T2N2"/>
<dbReference type="GO" id="GO:0005886">
    <property type="term" value="C:plasma membrane"/>
    <property type="evidence" value="ECO:0007669"/>
    <property type="project" value="UniProtKB-SubCell"/>
</dbReference>
<comment type="similarity">
    <text evidence="2 8">Belongs to the 4-toluene sulfonate uptake permease (TSUP) (TC 2.A.102) family.</text>
</comment>
<feature type="transmembrane region" description="Helical" evidence="8">
    <location>
        <begin position="99"/>
        <end position="118"/>
    </location>
</feature>
<proteinExistence type="inferred from homology"/>
<protein>
    <recommendedName>
        <fullName evidence="8">Probable membrane transporter protein</fullName>
    </recommendedName>
</protein>
<name>A0A942T2N2_9BACI</name>
<gene>
    <name evidence="10" type="ORF">KHB02_020825</name>
    <name evidence="9" type="ORF">KHB02_27250</name>
</gene>
<accession>A0A942T2N2</accession>
<reference evidence="9" key="1">
    <citation type="submission" date="2021-05" db="EMBL/GenBank/DDBJ databases">
        <title>Novel Bacillus species.</title>
        <authorList>
            <person name="Liu G."/>
        </authorList>
    </citation>
    <scope>NUCLEOTIDE SEQUENCE</scope>
    <source>
        <strain evidence="9 11">FJAT-50051</strain>
    </source>
</reference>
<evidence type="ECO:0000256" key="2">
    <source>
        <dbReference type="ARBA" id="ARBA00009142"/>
    </source>
</evidence>
<dbReference type="Pfam" id="PF01925">
    <property type="entry name" value="TauE"/>
    <property type="match status" value="1"/>
</dbReference>
<keyword evidence="3" id="KW-0813">Transport</keyword>